<dbReference type="Pfam" id="PF18267">
    <property type="entry name" value="Rubredoxin_C"/>
    <property type="match status" value="1"/>
</dbReference>
<dbReference type="PRINTS" id="PR00368">
    <property type="entry name" value="FADPNR"/>
</dbReference>
<organism evidence="7 8">
    <name type="scientific">Balneatrix alpica</name>
    <dbReference type="NCBI Taxonomy" id="75684"/>
    <lineage>
        <taxon>Bacteria</taxon>
        <taxon>Pseudomonadati</taxon>
        <taxon>Pseudomonadota</taxon>
        <taxon>Gammaproteobacteria</taxon>
        <taxon>Oceanospirillales</taxon>
        <taxon>Balneatrichaceae</taxon>
        <taxon>Balneatrix</taxon>
    </lineage>
</organism>
<dbReference type="InterPro" id="IPR016156">
    <property type="entry name" value="FAD/NAD-linked_Rdtase_dimer_sf"/>
</dbReference>
<dbReference type="Gene3D" id="3.30.390.30">
    <property type="match status" value="1"/>
</dbReference>
<dbReference type="InterPro" id="IPR036188">
    <property type="entry name" value="FAD/NAD-bd_sf"/>
</dbReference>
<name>A0ABV5Z7J3_9GAMM</name>
<evidence type="ECO:0000259" key="5">
    <source>
        <dbReference type="Pfam" id="PF07992"/>
    </source>
</evidence>
<reference evidence="7 8" key="1">
    <citation type="submission" date="2024-09" db="EMBL/GenBank/DDBJ databases">
        <authorList>
            <person name="Sun Q."/>
            <person name="Mori K."/>
        </authorList>
    </citation>
    <scope>NUCLEOTIDE SEQUENCE [LARGE SCALE GENOMIC DNA]</scope>
    <source>
        <strain evidence="7 8">ATCC 51285</strain>
    </source>
</reference>
<evidence type="ECO:0000256" key="2">
    <source>
        <dbReference type="ARBA" id="ARBA00006442"/>
    </source>
</evidence>
<comment type="caution">
    <text evidence="7">The sequence shown here is derived from an EMBL/GenBank/DDBJ whole genome shotgun (WGS) entry which is preliminary data.</text>
</comment>
<feature type="domain" description="NADH-rubredoxin oxidoreductase C-terminal" evidence="6">
    <location>
        <begin position="318"/>
        <end position="384"/>
    </location>
</feature>
<evidence type="ECO:0000313" key="8">
    <source>
        <dbReference type="Proteomes" id="UP001589628"/>
    </source>
</evidence>
<dbReference type="SUPFAM" id="SSF51905">
    <property type="entry name" value="FAD/NAD(P)-binding domain"/>
    <property type="match status" value="2"/>
</dbReference>
<dbReference type="InterPro" id="IPR023753">
    <property type="entry name" value="FAD/NAD-binding_dom"/>
</dbReference>
<dbReference type="Gene3D" id="3.50.50.60">
    <property type="entry name" value="FAD/NAD(P)-binding domain"/>
    <property type="match status" value="2"/>
</dbReference>
<comment type="cofactor">
    <cofactor evidence="1">
        <name>FAD</name>
        <dbReference type="ChEBI" id="CHEBI:57692"/>
    </cofactor>
</comment>
<dbReference type="PANTHER" id="PTHR43429:SF3">
    <property type="entry name" value="NITRITE REDUCTASE [NAD(P)H]"/>
    <property type="match status" value="1"/>
</dbReference>
<proteinExistence type="inferred from homology"/>
<keyword evidence="4" id="KW-0274">FAD</keyword>
<dbReference type="RefSeq" id="WP_051527712.1">
    <property type="nucleotide sequence ID" value="NZ_JBHLZN010000001.1"/>
</dbReference>
<gene>
    <name evidence="7" type="ORF">ACFFLH_02315</name>
</gene>
<evidence type="ECO:0000256" key="4">
    <source>
        <dbReference type="ARBA" id="ARBA00022827"/>
    </source>
</evidence>
<sequence length="410" mass="44291">MGSTQRLVIVGNGMAAGRLLDELKAYPHSPYQITLIGDEAADGYNRILLSPLLAGEEDLDSIRLKQGEWYQQQGIEVIKGEKVIGGDRQARTLQTDTGRCLGYDRLILATGSAPIMLGLPGEELEGVMAFRTIKDVQRMQTVAKPGARAVVIGGGLLGIEAAYGLLRQGMSVTLVNKAPWLLNRQLDQVAGGYLAQHLQQRGLALRLDAGTEAFIGEQGKVTGVLLEDGELLDATLVVIAIGVKPLTELGQQLGLECGRGILVNDQLQTSDPHIFALGECCQWRQQVFGLVAPIWDQARVLAASLHGETASYAYQDSATKLKVSGIDLVSAGPIEQGCDYSLTFEDRELGFYRCLNLSQGKIQSLVLYGDVEDGNWYLDLLQQQADVTALGEQLIFGRAYCGSALTGEQQ</sequence>
<evidence type="ECO:0000259" key="6">
    <source>
        <dbReference type="Pfam" id="PF18267"/>
    </source>
</evidence>
<keyword evidence="8" id="KW-1185">Reference proteome</keyword>
<evidence type="ECO:0000256" key="3">
    <source>
        <dbReference type="ARBA" id="ARBA00022630"/>
    </source>
</evidence>
<comment type="similarity">
    <text evidence="2">Belongs to the FAD-dependent oxidoreductase family.</text>
</comment>
<dbReference type="InterPro" id="IPR041575">
    <property type="entry name" value="Rubredoxin_C"/>
</dbReference>
<evidence type="ECO:0000256" key="1">
    <source>
        <dbReference type="ARBA" id="ARBA00001974"/>
    </source>
</evidence>
<dbReference type="PRINTS" id="PR00411">
    <property type="entry name" value="PNDRDTASEI"/>
</dbReference>
<dbReference type="EMBL" id="JBHLZN010000001">
    <property type="protein sequence ID" value="MFB9885248.1"/>
    <property type="molecule type" value="Genomic_DNA"/>
</dbReference>
<dbReference type="Pfam" id="PF07992">
    <property type="entry name" value="Pyr_redox_2"/>
    <property type="match status" value="1"/>
</dbReference>
<dbReference type="Proteomes" id="UP001589628">
    <property type="component" value="Unassembled WGS sequence"/>
</dbReference>
<feature type="domain" description="FAD/NAD(P)-binding" evidence="5">
    <location>
        <begin position="6"/>
        <end position="285"/>
    </location>
</feature>
<accession>A0ABV5Z7J3</accession>
<dbReference type="InterPro" id="IPR050260">
    <property type="entry name" value="FAD-bd_OxRdtase"/>
</dbReference>
<evidence type="ECO:0000313" key="7">
    <source>
        <dbReference type="EMBL" id="MFB9885248.1"/>
    </source>
</evidence>
<protein>
    <submittedName>
        <fullName evidence="7">NAD(P)/FAD-dependent oxidoreductase</fullName>
    </submittedName>
</protein>
<dbReference type="PANTHER" id="PTHR43429">
    <property type="entry name" value="PYRIDINE NUCLEOTIDE-DISULFIDE OXIDOREDUCTASE DOMAIN-CONTAINING"/>
    <property type="match status" value="1"/>
</dbReference>
<keyword evidence="3" id="KW-0285">Flavoprotein</keyword>